<reference evidence="1 2" key="1">
    <citation type="submission" date="2020-08" db="EMBL/GenBank/DDBJ databases">
        <title>Plant Genome Project.</title>
        <authorList>
            <person name="Zhang R.-G."/>
        </authorList>
    </citation>
    <scope>NUCLEOTIDE SEQUENCE [LARGE SCALE GENOMIC DNA]</scope>
    <source>
        <strain evidence="1">WSP0</strain>
        <tissue evidence="1">Leaf</tissue>
    </source>
</reference>
<proteinExistence type="predicted"/>
<organism evidence="1 2">
    <name type="scientific">Rhododendron griersonianum</name>
    <dbReference type="NCBI Taxonomy" id="479676"/>
    <lineage>
        <taxon>Eukaryota</taxon>
        <taxon>Viridiplantae</taxon>
        <taxon>Streptophyta</taxon>
        <taxon>Embryophyta</taxon>
        <taxon>Tracheophyta</taxon>
        <taxon>Spermatophyta</taxon>
        <taxon>Magnoliopsida</taxon>
        <taxon>eudicotyledons</taxon>
        <taxon>Gunneridae</taxon>
        <taxon>Pentapetalae</taxon>
        <taxon>asterids</taxon>
        <taxon>Ericales</taxon>
        <taxon>Ericaceae</taxon>
        <taxon>Ericoideae</taxon>
        <taxon>Rhodoreae</taxon>
        <taxon>Rhododendron</taxon>
    </lineage>
</organism>
<comment type="caution">
    <text evidence="1">The sequence shown here is derived from an EMBL/GenBank/DDBJ whole genome shotgun (WGS) entry which is preliminary data.</text>
</comment>
<keyword evidence="2" id="KW-1185">Reference proteome</keyword>
<name>A0AAV6JYM7_9ERIC</name>
<protein>
    <submittedName>
        <fullName evidence="1">Uncharacterized protein</fullName>
    </submittedName>
</protein>
<dbReference type="Proteomes" id="UP000823749">
    <property type="component" value="Chromosome 6"/>
</dbReference>
<sequence length="233" mass="26194">MGTVDYIWHTWEVVPVRVLDTLPIGILRQIGGGLLSKAYSGPVRVLDTLPIDILRQMGGLLSKEVDHWSTISLILIIFSKKMASEVFTRLEQVKLVMAVLYSGKMSCKVSYCLWSTTLLNEISCRPSRLGSVPLNRSSSLYCGVEISSHRLTLSLWQVRSIFFPSERSVLSRFECVKTTPKKDEELEGIEDVYGVDENIDHETLAIDVKKLEENAKGSEEITSQELLSLSQRS</sequence>
<dbReference type="AlphaFoldDB" id="A0AAV6JYM7"/>
<gene>
    <name evidence="1" type="ORF">RHGRI_017657</name>
</gene>
<evidence type="ECO:0000313" key="1">
    <source>
        <dbReference type="EMBL" id="KAG5545269.1"/>
    </source>
</evidence>
<evidence type="ECO:0000313" key="2">
    <source>
        <dbReference type="Proteomes" id="UP000823749"/>
    </source>
</evidence>
<dbReference type="EMBL" id="JACTNZ010000006">
    <property type="protein sequence ID" value="KAG5545269.1"/>
    <property type="molecule type" value="Genomic_DNA"/>
</dbReference>
<accession>A0AAV6JYM7</accession>